<accession>A0ABU7C0T2</accession>
<protein>
    <submittedName>
        <fullName evidence="2">Uncharacterized protein</fullName>
    </submittedName>
</protein>
<name>A0ABU7C0T2_9TELE</name>
<feature type="region of interest" description="Disordered" evidence="1">
    <location>
        <begin position="52"/>
        <end position="103"/>
    </location>
</feature>
<dbReference type="EMBL" id="JAHUTI010070948">
    <property type="protein sequence ID" value="MED6255400.1"/>
    <property type="molecule type" value="Genomic_DNA"/>
</dbReference>
<organism evidence="2 3">
    <name type="scientific">Ataeniobius toweri</name>
    <dbReference type="NCBI Taxonomy" id="208326"/>
    <lineage>
        <taxon>Eukaryota</taxon>
        <taxon>Metazoa</taxon>
        <taxon>Chordata</taxon>
        <taxon>Craniata</taxon>
        <taxon>Vertebrata</taxon>
        <taxon>Euteleostomi</taxon>
        <taxon>Actinopterygii</taxon>
        <taxon>Neopterygii</taxon>
        <taxon>Teleostei</taxon>
        <taxon>Neoteleostei</taxon>
        <taxon>Acanthomorphata</taxon>
        <taxon>Ovalentaria</taxon>
        <taxon>Atherinomorphae</taxon>
        <taxon>Cyprinodontiformes</taxon>
        <taxon>Goodeidae</taxon>
        <taxon>Ataeniobius</taxon>
    </lineage>
</organism>
<reference evidence="2 3" key="1">
    <citation type="submission" date="2021-07" db="EMBL/GenBank/DDBJ databases">
        <authorList>
            <person name="Palmer J.M."/>
        </authorList>
    </citation>
    <scope>NUCLEOTIDE SEQUENCE [LARGE SCALE GENOMIC DNA]</scope>
    <source>
        <strain evidence="2 3">AT_MEX2019</strain>
        <tissue evidence="2">Muscle</tissue>
    </source>
</reference>
<keyword evidence="3" id="KW-1185">Reference proteome</keyword>
<dbReference type="Proteomes" id="UP001345963">
    <property type="component" value="Unassembled WGS sequence"/>
</dbReference>
<comment type="caution">
    <text evidence="2">The sequence shown here is derived from an EMBL/GenBank/DDBJ whole genome shotgun (WGS) entry which is preliminary data.</text>
</comment>
<evidence type="ECO:0000313" key="3">
    <source>
        <dbReference type="Proteomes" id="UP001345963"/>
    </source>
</evidence>
<evidence type="ECO:0000256" key="1">
    <source>
        <dbReference type="SAM" id="MobiDB-lite"/>
    </source>
</evidence>
<sequence length="103" mass="11252">MDPVPAVPRVQLFFYLYTPAGVCGMMKLFSRSRTSGPGLGEGTLKLSHHLRAKGKKGNCRLPHSSCQPPSQRRDLPPQLNHNRSGSSAPPTLVQSRAIPMLFS</sequence>
<gene>
    <name evidence="2" type="ORF">ATANTOWER_009123</name>
</gene>
<proteinExistence type="predicted"/>
<evidence type="ECO:0000313" key="2">
    <source>
        <dbReference type="EMBL" id="MED6255400.1"/>
    </source>
</evidence>
<feature type="compositionally biased region" description="Polar residues" evidence="1">
    <location>
        <begin position="79"/>
        <end position="94"/>
    </location>
</feature>